<feature type="compositionally biased region" description="Basic residues" evidence="4">
    <location>
        <begin position="359"/>
        <end position="377"/>
    </location>
</feature>
<reference evidence="7 8" key="1">
    <citation type="journal article" date="2011" name="PLoS Genet.">
        <title>Azospirillum genomes reveal transition of bacteria from aquatic to terrestrial environments.</title>
        <authorList>
            <person name="Wisniewski-Dye F."/>
            <person name="Borziak K."/>
            <person name="Khalsa-Moyers G."/>
            <person name="Alexandre G."/>
            <person name="Sukharnikov L.O."/>
            <person name="Wuichet K."/>
            <person name="Hurst G.B."/>
            <person name="McDonald W.H."/>
            <person name="Robertson J.S."/>
            <person name="Barbe V."/>
            <person name="Calteau A."/>
            <person name="Rouy Z."/>
            <person name="Mangenot S."/>
            <person name="Prigent-Combaret C."/>
            <person name="Normand P."/>
            <person name="Boyer M."/>
            <person name="Siguier P."/>
            <person name="Dessaux Y."/>
            <person name="Elmerich C."/>
            <person name="Condemine G."/>
            <person name="Krishnen G."/>
            <person name="Kennedy I."/>
            <person name="Paterson A.H."/>
            <person name="Gonzalez V."/>
            <person name="Mavingui P."/>
            <person name="Zhulin I.B."/>
        </authorList>
    </citation>
    <scope>NUCLEOTIDE SEQUENCE [LARGE SCALE GENOMIC DNA]</scope>
    <source>
        <strain evidence="7 8">Sp245</strain>
    </source>
</reference>
<feature type="compositionally biased region" description="Gly residues" evidence="4">
    <location>
        <begin position="340"/>
        <end position="351"/>
    </location>
</feature>
<organism evidence="7 8">
    <name type="scientific">Azospirillum baldaniorum</name>
    <dbReference type="NCBI Taxonomy" id="1064539"/>
    <lineage>
        <taxon>Bacteria</taxon>
        <taxon>Pseudomonadati</taxon>
        <taxon>Pseudomonadota</taxon>
        <taxon>Alphaproteobacteria</taxon>
        <taxon>Rhodospirillales</taxon>
        <taxon>Azospirillaceae</taxon>
        <taxon>Azospirillum</taxon>
    </lineage>
</organism>
<evidence type="ECO:0000259" key="6">
    <source>
        <dbReference type="PROSITE" id="PS50893"/>
    </source>
</evidence>
<dbReference type="InterPro" id="IPR050093">
    <property type="entry name" value="ABC_SmlMolc_Importer"/>
</dbReference>
<dbReference type="GO" id="GO:0005524">
    <property type="term" value="F:ATP binding"/>
    <property type="evidence" value="ECO:0007669"/>
    <property type="project" value="UniProtKB-KW"/>
</dbReference>
<evidence type="ECO:0000256" key="3">
    <source>
        <dbReference type="ARBA" id="ARBA00022840"/>
    </source>
</evidence>
<dbReference type="AlphaFoldDB" id="A0A9P1JUK4"/>
<keyword evidence="3" id="KW-0067">ATP-binding</keyword>
<accession>A0A9P1JUK4</accession>
<feature type="domain" description="ABC transporter" evidence="6">
    <location>
        <begin position="32"/>
        <end position="268"/>
    </location>
</feature>
<dbReference type="InterPro" id="IPR003439">
    <property type="entry name" value="ABC_transporter-like_ATP-bd"/>
</dbReference>
<dbReference type="InterPro" id="IPR003593">
    <property type="entry name" value="AAA+_ATPase"/>
</dbReference>
<dbReference type="PROSITE" id="PS50893">
    <property type="entry name" value="ABC_TRANSPORTER_2"/>
    <property type="match status" value="1"/>
</dbReference>
<keyword evidence="2" id="KW-0547">Nucleotide-binding</keyword>
<feature type="region of interest" description="Disordered" evidence="4">
    <location>
        <begin position="199"/>
        <end position="443"/>
    </location>
</feature>
<dbReference type="Gene3D" id="3.40.50.300">
    <property type="entry name" value="P-loop containing nucleotide triphosphate hydrolases"/>
    <property type="match status" value="1"/>
</dbReference>
<keyword evidence="8" id="KW-1185">Reference proteome</keyword>
<feature type="compositionally biased region" description="Basic residues" evidence="4">
    <location>
        <begin position="324"/>
        <end position="337"/>
    </location>
</feature>
<dbReference type="PANTHER" id="PTHR42781:SF4">
    <property type="entry name" value="SPERMIDINE_PUTRESCINE IMPORT ATP-BINDING PROTEIN POTA"/>
    <property type="match status" value="1"/>
</dbReference>
<evidence type="ECO:0000313" key="7">
    <source>
        <dbReference type="EMBL" id="CCD00031.1"/>
    </source>
</evidence>
<gene>
    <name evidence="7" type="ORF">AZOBR_p130219</name>
</gene>
<dbReference type="Pfam" id="PF00005">
    <property type="entry name" value="ABC_tran"/>
    <property type="match status" value="1"/>
</dbReference>
<evidence type="ECO:0000313" key="8">
    <source>
        <dbReference type="Proteomes" id="UP000007319"/>
    </source>
</evidence>
<name>A0A9P1JUK4_9PROT</name>
<keyword evidence="1" id="KW-0813">Transport</keyword>
<evidence type="ECO:0000256" key="5">
    <source>
        <dbReference type="SAM" id="SignalP"/>
    </source>
</evidence>
<evidence type="ECO:0000256" key="2">
    <source>
        <dbReference type="ARBA" id="ARBA00022741"/>
    </source>
</evidence>
<keyword evidence="7" id="KW-0614">Plasmid</keyword>
<feature type="compositionally biased region" description="Basic residues" evidence="4">
    <location>
        <begin position="217"/>
        <end position="227"/>
    </location>
</feature>
<feature type="signal peptide" evidence="5">
    <location>
        <begin position="1"/>
        <end position="24"/>
    </location>
</feature>
<dbReference type="PANTHER" id="PTHR42781">
    <property type="entry name" value="SPERMIDINE/PUTRESCINE IMPORT ATP-BINDING PROTEIN POTA"/>
    <property type="match status" value="1"/>
</dbReference>
<protein>
    <recommendedName>
        <fullName evidence="6">ABC transporter domain-containing protein</fullName>
    </recommendedName>
</protein>
<dbReference type="GO" id="GO:0016887">
    <property type="term" value="F:ATP hydrolysis activity"/>
    <property type="evidence" value="ECO:0007669"/>
    <property type="project" value="InterPro"/>
</dbReference>
<sequence>MTSRPRSALCLSLADFLNSATSGAMTTQTPALLIDDASRHYAGTPAPAVDGVTIDVAAGEFLALLGPSGCGKSTLLRMVAGFERLDGGRITVGGRTLSGPGTHVPPEERRIGLVFQSYALWPHMTVAGNVAYPLETARVPRAEREQRVRAALDTVGLSGFDARHPAELSGGQRQRVALARCLVMSPELVLLDEPLAKPRRASARSDGGGVRRLPRQDRRHHGLRHPRSGGGDGAGDAHRGARPRAAGPGGGAPHALPRTGDAHGRRLRRPGRGGGRRGDGSGRRRPRAGAPVRSGGAGPLPPRPAGRAGAGLPAARGSGAGGGRSHRRDRGARRLQGRLRSGGGRTAGRTGGAPAAAGVRRRAGRAGRSAAPRRARRLGGAGGGVREFGNRTPTQPSPAPAGEGFISSPCKAGGGWEGGSSQPTHPRQVMIPAGNRRPSQSTASRIVTTTVIVTTLNAADSVGLPPSLNT</sequence>
<feature type="chain" id="PRO_5040406647" description="ABC transporter domain-containing protein" evidence="5">
    <location>
        <begin position="25"/>
        <end position="470"/>
    </location>
</feature>
<geneLocation type="plasmid" evidence="7 8">
    <name>AZOBR_p1</name>
</geneLocation>
<dbReference type="EMBL" id="HE577328">
    <property type="protein sequence ID" value="CCD00031.1"/>
    <property type="molecule type" value="Genomic_DNA"/>
</dbReference>
<dbReference type="SUPFAM" id="SSF52540">
    <property type="entry name" value="P-loop containing nucleoside triphosphate hydrolases"/>
    <property type="match status" value="1"/>
</dbReference>
<proteinExistence type="predicted"/>
<feature type="compositionally biased region" description="Low complexity" evidence="4">
    <location>
        <begin position="305"/>
        <end position="317"/>
    </location>
</feature>
<evidence type="ECO:0000256" key="4">
    <source>
        <dbReference type="SAM" id="MobiDB-lite"/>
    </source>
</evidence>
<dbReference type="KEGG" id="abs:AZOBR_p130219"/>
<dbReference type="PROSITE" id="PS00211">
    <property type="entry name" value="ABC_TRANSPORTER_1"/>
    <property type="match status" value="1"/>
</dbReference>
<feature type="compositionally biased region" description="Basic residues" evidence="4">
    <location>
        <begin position="265"/>
        <end position="275"/>
    </location>
</feature>
<keyword evidence="5" id="KW-0732">Signal</keyword>
<dbReference type="InterPro" id="IPR017871">
    <property type="entry name" value="ABC_transporter-like_CS"/>
</dbReference>
<evidence type="ECO:0000256" key="1">
    <source>
        <dbReference type="ARBA" id="ARBA00022448"/>
    </source>
</evidence>
<dbReference type="SMART" id="SM00382">
    <property type="entry name" value="AAA"/>
    <property type="match status" value="1"/>
</dbReference>
<dbReference type="Proteomes" id="UP000007319">
    <property type="component" value="Plasmid AZOBR_p1"/>
</dbReference>
<dbReference type="InterPro" id="IPR027417">
    <property type="entry name" value="P-loop_NTPase"/>
</dbReference>